<keyword evidence="3" id="KW-1185">Reference proteome</keyword>
<keyword evidence="1" id="KW-0812">Transmembrane</keyword>
<keyword evidence="1" id="KW-0472">Membrane</keyword>
<dbReference type="AlphaFoldDB" id="A0A1H0M6I9"/>
<dbReference type="EMBL" id="FNIT01000012">
    <property type="protein sequence ID" value="SDO75977.1"/>
    <property type="molecule type" value="Genomic_DNA"/>
</dbReference>
<sequence>MIPRRYVLRAMLYSVCVFVGVTLIGLAFGFATNYADGNETLYSAIGMIGLTSIAIGWGAFMITVFSVGNTVLLRDPWFRRNSIERFPIMKLAMWREALEPDRDGRS</sequence>
<organism evidence="2 3">
    <name type="scientific">Aureimonas jatrophae</name>
    <dbReference type="NCBI Taxonomy" id="1166073"/>
    <lineage>
        <taxon>Bacteria</taxon>
        <taxon>Pseudomonadati</taxon>
        <taxon>Pseudomonadota</taxon>
        <taxon>Alphaproteobacteria</taxon>
        <taxon>Hyphomicrobiales</taxon>
        <taxon>Aurantimonadaceae</taxon>
        <taxon>Aureimonas</taxon>
    </lineage>
</organism>
<protein>
    <submittedName>
        <fullName evidence="2">Uncharacterized protein</fullName>
    </submittedName>
</protein>
<reference evidence="2 3" key="1">
    <citation type="submission" date="2016-10" db="EMBL/GenBank/DDBJ databases">
        <authorList>
            <person name="de Groot N.N."/>
        </authorList>
    </citation>
    <scope>NUCLEOTIDE SEQUENCE [LARGE SCALE GENOMIC DNA]</scope>
    <source>
        <strain evidence="3">L7-484,KACC 16230,DSM 25025</strain>
    </source>
</reference>
<name>A0A1H0M6I9_9HYPH</name>
<proteinExistence type="predicted"/>
<evidence type="ECO:0000313" key="3">
    <source>
        <dbReference type="Proteomes" id="UP000198793"/>
    </source>
</evidence>
<dbReference type="RefSeq" id="WP_090676602.1">
    <property type="nucleotide sequence ID" value="NZ_FNIT01000012.1"/>
</dbReference>
<dbReference type="Proteomes" id="UP000198793">
    <property type="component" value="Unassembled WGS sequence"/>
</dbReference>
<evidence type="ECO:0000313" key="2">
    <source>
        <dbReference type="EMBL" id="SDO75977.1"/>
    </source>
</evidence>
<accession>A0A1H0M6I9</accession>
<feature type="transmembrane region" description="Helical" evidence="1">
    <location>
        <begin position="41"/>
        <end position="72"/>
    </location>
</feature>
<evidence type="ECO:0000256" key="1">
    <source>
        <dbReference type="SAM" id="Phobius"/>
    </source>
</evidence>
<keyword evidence="1" id="KW-1133">Transmembrane helix</keyword>
<gene>
    <name evidence="2" type="ORF">SAMN05192530_11290</name>
</gene>
<feature type="transmembrane region" description="Helical" evidence="1">
    <location>
        <begin position="12"/>
        <end position="35"/>
    </location>
</feature>